<reference evidence="2 3" key="1">
    <citation type="submission" date="2019-03" db="EMBL/GenBank/DDBJ databases">
        <title>First draft genome of Liparis tanakae, snailfish: a comprehensive survey of snailfish specific genes.</title>
        <authorList>
            <person name="Kim W."/>
            <person name="Song I."/>
            <person name="Jeong J.-H."/>
            <person name="Kim D."/>
            <person name="Kim S."/>
            <person name="Ryu S."/>
            <person name="Song J.Y."/>
            <person name="Lee S.K."/>
        </authorList>
    </citation>
    <scope>NUCLEOTIDE SEQUENCE [LARGE SCALE GENOMIC DNA]</scope>
    <source>
        <tissue evidence="2">Muscle</tissue>
    </source>
</reference>
<evidence type="ECO:0000313" key="2">
    <source>
        <dbReference type="EMBL" id="TNN58324.1"/>
    </source>
</evidence>
<keyword evidence="1" id="KW-0175">Coiled coil</keyword>
<accession>A0A4Z2H0F0</accession>
<organism evidence="2 3">
    <name type="scientific">Liparis tanakae</name>
    <name type="common">Tanaka's snailfish</name>
    <dbReference type="NCBI Taxonomy" id="230148"/>
    <lineage>
        <taxon>Eukaryota</taxon>
        <taxon>Metazoa</taxon>
        <taxon>Chordata</taxon>
        <taxon>Craniata</taxon>
        <taxon>Vertebrata</taxon>
        <taxon>Euteleostomi</taxon>
        <taxon>Actinopterygii</taxon>
        <taxon>Neopterygii</taxon>
        <taxon>Teleostei</taxon>
        <taxon>Neoteleostei</taxon>
        <taxon>Acanthomorphata</taxon>
        <taxon>Eupercaria</taxon>
        <taxon>Perciformes</taxon>
        <taxon>Cottioidei</taxon>
        <taxon>Cottales</taxon>
        <taxon>Liparidae</taxon>
        <taxon>Liparis</taxon>
    </lineage>
</organism>
<gene>
    <name evidence="2" type="ORF">EYF80_031446</name>
</gene>
<dbReference type="Proteomes" id="UP000314294">
    <property type="component" value="Unassembled WGS sequence"/>
</dbReference>
<dbReference type="EMBL" id="SRLO01000382">
    <property type="protein sequence ID" value="TNN58324.1"/>
    <property type="molecule type" value="Genomic_DNA"/>
</dbReference>
<comment type="caution">
    <text evidence="2">The sequence shown here is derived from an EMBL/GenBank/DDBJ whole genome shotgun (WGS) entry which is preliminary data.</text>
</comment>
<evidence type="ECO:0000313" key="3">
    <source>
        <dbReference type="Proteomes" id="UP000314294"/>
    </source>
</evidence>
<dbReference type="AlphaFoldDB" id="A0A4Z2H0F0"/>
<dbReference type="OrthoDB" id="8965140at2759"/>
<sequence length="202" mass="24443">MQDRDTELDKMKNTMVNQNKTKWKHVVVENQEEKVSIIPARCTQACDLERKNWQTLTVEDRRQLEEDILSLTETIEAQKQLLSQSDQAWQDKYDALKEKNALTAHDLEMSIRYWSSECRALEGMRHEWRDTEKRLELENQVLVQKQQSQELKIQQLTDENKILEEVCLQFEKKNQDFFGKKMQDRDTELDKMKNKKKWFIFW</sequence>
<evidence type="ECO:0000256" key="1">
    <source>
        <dbReference type="SAM" id="Coils"/>
    </source>
</evidence>
<proteinExistence type="predicted"/>
<protein>
    <submittedName>
        <fullName evidence="2">Uncharacterized protein</fullName>
    </submittedName>
</protein>
<keyword evidence="3" id="KW-1185">Reference proteome</keyword>
<name>A0A4Z2H0F0_9TELE</name>
<feature type="coiled-coil region" evidence="1">
    <location>
        <begin position="139"/>
        <end position="173"/>
    </location>
</feature>